<keyword evidence="3" id="KW-0472">Membrane</keyword>
<feature type="transmembrane region" description="Helical" evidence="3">
    <location>
        <begin position="338"/>
        <end position="357"/>
    </location>
</feature>
<feature type="transmembrane region" description="Helical" evidence="3">
    <location>
        <begin position="165"/>
        <end position="185"/>
    </location>
</feature>
<feature type="transmembrane region" description="Helical" evidence="3">
    <location>
        <begin position="399"/>
        <end position="420"/>
    </location>
</feature>
<sequence length="490" mass="52905">RFSRWLLLPAAFIIQMTTGSVYAWSGYNVAVDTAISGDPVAGQAPIAFYIAIAFLGPCAALFGPWLEHVGPRSGALVGGLLYFVANMTAALACHFRVIWLLYVGYGMIGGMGLGITYISPVGPLQKWFPDWRGLASGFSIAGFGLGSLTASFAQNSLLSTFSVEQTFIILGTCYFGATLLLVSILRVPASNYSVGGVTFDTIRGTENLSYQSSTLYPHSHYKTLGPTSTQNGASASYHSISNEPALVDAPAKNPLKLFYAINLVDALSSWEFGLMFIMLFSNILLGLTTLSKLQDMVKFQFGRPPAHASLINAIAAICSTCGRILIPSISDKTGRKAVYMFSLALQIAICVLLPIAFDMEMYPAFLACVFTLQVVYGAGFGAIPAFLSDLFGSRNVGPLHGVILCAWSIAGCVGIAYNNILNEEVLALGRASPFIYNKNLHWILPVDCVGLAVTLLIRSNIRDRVMPRERGEFARFRVRARQPCFVLALS</sequence>
<protein>
    <submittedName>
        <fullName evidence="6">MFS general substrate transporter</fullName>
    </submittedName>
</protein>
<gene>
    <name evidence="6" type="ORF">M427DRAFT_101593</name>
</gene>
<dbReference type="InterPro" id="IPR050327">
    <property type="entry name" value="Proton-linked_MCT"/>
</dbReference>
<dbReference type="AlphaFoldDB" id="A0A139A5X9"/>
<evidence type="ECO:0000256" key="1">
    <source>
        <dbReference type="ARBA" id="ARBA00004141"/>
    </source>
</evidence>
<feature type="transmembrane region" description="Helical" evidence="3">
    <location>
        <begin position="440"/>
        <end position="461"/>
    </location>
</feature>
<accession>A0A139A5X9</accession>
<dbReference type="PROSITE" id="PS50850">
    <property type="entry name" value="MFS"/>
    <property type="match status" value="1"/>
</dbReference>
<comment type="similarity">
    <text evidence="2">Belongs to the major facilitator superfamily. Monocarboxylate porter (TC 2.A.1.13) family.</text>
</comment>
<feature type="transmembrane region" description="Helical" evidence="3">
    <location>
        <begin position="272"/>
        <end position="290"/>
    </location>
</feature>
<name>A0A139A5X9_GONPJ</name>
<feature type="transmembrane region" description="Helical" evidence="3">
    <location>
        <begin position="47"/>
        <end position="66"/>
    </location>
</feature>
<dbReference type="PANTHER" id="PTHR11360">
    <property type="entry name" value="MONOCARBOXYLATE TRANSPORTER"/>
    <property type="match status" value="1"/>
</dbReference>
<dbReference type="SUPFAM" id="SSF103473">
    <property type="entry name" value="MFS general substrate transporter"/>
    <property type="match status" value="1"/>
</dbReference>
<dbReference type="EMBL" id="KQ965791">
    <property type="protein sequence ID" value="KXS12151.1"/>
    <property type="molecule type" value="Genomic_DNA"/>
</dbReference>
<dbReference type="OMA" id="FEKGYHY"/>
<dbReference type="OrthoDB" id="410267at2759"/>
<dbReference type="InterPro" id="IPR011701">
    <property type="entry name" value="MFS"/>
</dbReference>
<evidence type="ECO:0000313" key="7">
    <source>
        <dbReference type="Proteomes" id="UP000070544"/>
    </source>
</evidence>
<dbReference type="PANTHER" id="PTHR11360:SF317">
    <property type="entry name" value="MAJOR FACILITATOR SUPERFAMILY (MFS) PROFILE DOMAIN-CONTAINING PROTEIN-RELATED"/>
    <property type="match status" value="1"/>
</dbReference>
<feature type="transmembrane region" description="Helical" evidence="3">
    <location>
        <begin position="310"/>
        <end position="326"/>
    </location>
</feature>
<dbReference type="GO" id="GO:0022857">
    <property type="term" value="F:transmembrane transporter activity"/>
    <property type="evidence" value="ECO:0007669"/>
    <property type="project" value="InterPro"/>
</dbReference>
<dbReference type="STRING" id="1344416.A0A139A5X9"/>
<evidence type="ECO:0000256" key="4">
    <source>
        <dbReference type="SAM" id="SignalP"/>
    </source>
</evidence>
<dbReference type="Pfam" id="PF07690">
    <property type="entry name" value="MFS_1"/>
    <property type="match status" value="1"/>
</dbReference>
<evidence type="ECO:0000256" key="3">
    <source>
        <dbReference type="SAM" id="Phobius"/>
    </source>
</evidence>
<keyword evidence="4" id="KW-0732">Signal</keyword>
<comment type="subcellular location">
    <subcellularLocation>
        <location evidence="1">Membrane</location>
        <topology evidence="1">Multi-pass membrane protein</topology>
    </subcellularLocation>
</comment>
<keyword evidence="3" id="KW-1133">Transmembrane helix</keyword>
<evidence type="ECO:0000259" key="5">
    <source>
        <dbReference type="PROSITE" id="PS50850"/>
    </source>
</evidence>
<feature type="non-terminal residue" evidence="6">
    <location>
        <position position="1"/>
    </location>
</feature>
<feature type="signal peptide" evidence="4">
    <location>
        <begin position="1"/>
        <end position="23"/>
    </location>
</feature>
<feature type="transmembrane region" description="Helical" evidence="3">
    <location>
        <begin position="73"/>
        <end position="92"/>
    </location>
</feature>
<dbReference type="GO" id="GO:0016020">
    <property type="term" value="C:membrane"/>
    <property type="evidence" value="ECO:0007669"/>
    <property type="project" value="UniProtKB-SubCell"/>
</dbReference>
<feature type="transmembrane region" description="Helical" evidence="3">
    <location>
        <begin position="98"/>
        <end position="119"/>
    </location>
</feature>
<feature type="domain" description="Major facilitator superfamily (MFS) profile" evidence="5">
    <location>
        <begin position="257"/>
        <end position="490"/>
    </location>
</feature>
<dbReference type="Proteomes" id="UP000070544">
    <property type="component" value="Unassembled WGS sequence"/>
</dbReference>
<dbReference type="InterPro" id="IPR020846">
    <property type="entry name" value="MFS_dom"/>
</dbReference>
<feature type="transmembrane region" description="Helical" evidence="3">
    <location>
        <begin position="131"/>
        <end position="153"/>
    </location>
</feature>
<feature type="transmembrane region" description="Helical" evidence="3">
    <location>
        <begin position="363"/>
        <end position="387"/>
    </location>
</feature>
<proteinExistence type="inferred from homology"/>
<dbReference type="InterPro" id="IPR036259">
    <property type="entry name" value="MFS_trans_sf"/>
</dbReference>
<dbReference type="Gene3D" id="1.20.1250.20">
    <property type="entry name" value="MFS general substrate transporter like domains"/>
    <property type="match status" value="2"/>
</dbReference>
<keyword evidence="7" id="KW-1185">Reference proteome</keyword>
<keyword evidence="3" id="KW-0812">Transmembrane</keyword>
<evidence type="ECO:0000313" key="6">
    <source>
        <dbReference type="EMBL" id="KXS12151.1"/>
    </source>
</evidence>
<reference evidence="6 7" key="1">
    <citation type="journal article" date="2015" name="Genome Biol. Evol.">
        <title>Phylogenomic analyses indicate that early fungi evolved digesting cell walls of algal ancestors of land plants.</title>
        <authorList>
            <person name="Chang Y."/>
            <person name="Wang S."/>
            <person name="Sekimoto S."/>
            <person name="Aerts A.L."/>
            <person name="Choi C."/>
            <person name="Clum A."/>
            <person name="LaButti K.M."/>
            <person name="Lindquist E.A."/>
            <person name="Yee Ngan C."/>
            <person name="Ohm R.A."/>
            <person name="Salamov A.A."/>
            <person name="Grigoriev I.V."/>
            <person name="Spatafora J.W."/>
            <person name="Berbee M.L."/>
        </authorList>
    </citation>
    <scope>NUCLEOTIDE SEQUENCE [LARGE SCALE GENOMIC DNA]</scope>
    <source>
        <strain evidence="6 7">JEL478</strain>
    </source>
</reference>
<organism evidence="6 7">
    <name type="scientific">Gonapodya prolifera (strain JEL478)</name>
    <name type="common">Monoblepharis prolifera</name>
    <dbReference type="NCBI Taxonomy" id="1344416"/>
    <lineage>
        <taxon>Eukaryota</taxon>
        <taxon>Fungi</taxon>
        <taxon>Fungi incertae sedis</taxon>
        <taxon>Chytridiomycota</taxon>
        <taxon>Chytridiomycota incertae sedis</taxon>
        <taxon>Monoblepharidomycetes</taxon>
        <taxon>Monoblepharidales</taxon>
        <taxon>Gonapodyaceae</taxon>
        <taxon>Gonapodya</taxon>
    </lineage>
</organism>
<evidence type="ECO:0000256" key="2">
    <source>
        <dbReference type="ARBA" id="ARBA00006727"/>
    </source>
</evidence>
<feature type="chain" id="PRO_5007295974" evidence="4">
    <location>
        <begin position="24"/>
        <end position="490"/>
    </location>
</feature>